<organism evidence="1 2">
    <name type="scientific">Coptis chinensis</name>
    <dbReference type="NCBI Taxonomy" id="261450"/>
    <lineage>
        <taxon>Eukaryota</taxon>
        <taxon>Viridiplantae</taxon>
        <taxon>Streptophyta</taxon>
        <taxon>Embryophyta</taxon>
        <taxon>Tracheophyta</taxon>
        <taxon>Spermatophyta</taxon>
        <taxon>Magnoliopsida</taxon>
        <taxon>Ranunculales</taxon>
        <taxon>Ranunculaceae</taxon>
        <taxon>Coptidoideae</taxon>
        <taxon>Coptis</taxon>
    </lineage>
</organism>
<keyword evidence="2" id="KW-1185">Reference proteome</keyword>
<sequence>MGTWLTHLMKATFGEMNFETFDRISGPACFERAVVMRHNEGGMPRDRRLEVYDLLRCKARVYCNVSLEDRGADVNNKDVPKIGMTMFTRTGPRSFRNASVVTKIFESECSKVDGCGLMVAHLIRVLV</sequence>
<dbReference type="EMBL" id="JADFTS010000005">
    <property type="protein sequence ID" value="KAF9604412.1"/>
    <property type="molecule type" value="Genomic_DNA"/>
</dbReference>
<comment type="caution">
    <text evidence="1">The sequence shown here is derived from an EMBL/GenBank/DDBJ whole genome shotgun (WGS) entry which is preliminary data.</text>
</comment>
<gene>
    <name evidence="1" type="ORF">IFM89_006421</name>
</gene>
<proteinExistence type="predicted"/>
<reference evidence="1 2" key="1">
    <citation type="submission" date="2020-10" db="EMBL/GenBank/DDBJ databases">
        <title>The Coptis chinensis genome and diversification of protoberbering-type alkaloids.</title>
        <authorList>
            <person name="Wang B."/>
            <person name="Shu S."/>
            <person name="Song C."/>
            <person name="Liu Y."/>
        </authorList>
    </citation>
    <scope>NUCLEOTIDE SEQUENCE [LARGE SCALE GENOMIC DNA]</scope>
    <source>
        <strain evidence="1">HL-2020</strain>
        <tissue evidence="1">Leaf</tissue>
    </source>
</reference>
<evidence type="ECO:0000313" key="2">
    <source>
        <dbReference type="Proteomes" id="UP000631114"/>
    </source>
</evidence>
<protein>
    <submittedName>
        <fullName evidence="1">Uncharacterized protein</fullName>
    </submittedName>
</protein>
<dbReference type="AlphaFoldDB" id="A0A835HU14"/>
<dbReference type="Proteomes" id="UP000631114">
    <property type="component" value="Unassembled WGS sequence"/>
</dbReference>
<evidence type="ECO:0000313" key="1">
    <source>
        <dbReference type="EMBL" id="KAF9604412.1"/>
    </source>
</evidence>
<accession>A0A835HU14</accession>
<name>A0A835HU14_9MAGN</name>
<dbReference type="OrthoDB" id="529273at2759"/>